<dbReference type="InterPro" id="IPR016024">
    <property type="entry name" value="ARM-type_fold"/>
</dbReference>
<evidence type="ECO:0000313" key="2">
    <source>
        <dbReference type="Proteomes" id="UP000295164"/>
    </source>
</evidence>
<dbReference type="Proteomes" id="UP000295164">
    <property type="component" value="Unassembled WGS sequence"/>
</dbReference>
<keyword evidence="2" id="KW-1185">Reference proteome</keyword>
<protein>
    <submittedName>
        <fullName evidence="1">Uncharacterized protein</fullName>
    </submittedName>
</protein>
<accession>A0A4R4DT22</accession>
<dbReference type="SUPFAM" id="SSF48371">
    <property type="entry name" value="ARM repeat"/>
    <property type="match status" value="1"/>
</dbReference>
<name>A0A4R4DT22_9BACT</name>
<gene>
    <name evidence="1" type="ORF">E0486_18100</name>
</gene>
<organism evidence="1 2">
    <name type="scientific">Flaviaesturariibacter aridisoli</name>
    <dbReference type="NCBI Taxonomy" id="2545761"/>
    <lineage>
        <taxon>Bacteria</taxon>
        <taxon>Pseudomonadati</taxon>
        <taxon>Bacteroidota</taxon>
        <taxon>Chitinophagia</taxon>
        <taxon>Chitinophagales</taxon>
        <taxon>Chitinophagaceae</taxon>
        <taxon>Flaviaestuariibacter</taxon>
    </lineage>
</organism>
<dbReference type="EMBL" id="SKFH01000060">
    <property type="protein sequence ID" value="TCZ64635.1"/>
    <property type="molecule type" value="Genomic_DNA"/>
</dbReference>
<evidence type="ECO:0000313" key="1">
    <source>
        <dbReference type="EMBL" id="TCZ64635.1"/>
    </source>
</evidence>
<dbReference type="AlphaFoldDB" id="A0A4R4DT22"/>
<reference evidence="1 2" key="1">
    <citation type="submission" date="2019-03" db="EMBL/GenBank/DDBJ databases">
        <authorList>
            <person name="Kim M.K.M."/>
        </authorList>
    </citation>
    <scope>NUCLEOTIDE SEQUENCE [LARGE SCALE GENOMIC DNA]</scope>
    <source>
        <strain evidence="1 2">17J68-15</strain>
    </source>
</reference>
<dbReference type="RefSeq" id="WP_131854398.1">
    <property type="nucleotide sequence ID" value="NZ_SKFH01000060.1"/>
</dbReference>
<proteinExistence type="predicted"/>
<sequence length="671" mass="77969">MAKILSMFDFAQANEEIEKKSLLTGRTDQLINLVIDHKKFVFTKEEITFDFAPLLENGVIEISGDTVQLTEHNFLSYFAYRAFALKFNFELSEDIGALFQFLEAIRDHFDSGKNTGITRFLRGVDAISLFLHHQHYTQKVTSLFESFDNVGKARIFLYTEALGRFLPHHQFAPADLLSLLKELYAFHKYDEPGVANFNVFRLREGLRQLAQIRPEKAQELEVFLLENFDGISEDITINIWTGLIQKDRLFLSKLRDYVQREVYQPAIIVVLATKGLFNQEEVLEILRLVGEIHNNSKKYRLQLPKLYCSILANSAVLDSQIRERCFASLNELIIDPDPDFAFAVMNELRFMEGYEIEKTALLKTLVEQEHFEQKLIPSISWIFFEFHESSLYFDFLNSLTAKFKYKIDEAIFEHTIQPLRNKGEVAFDQQLIAFLIHDSGELRWIGSRILSKLILHHGMVCFATNVLDLPPKSQFKLFTSVLSLINEAKSTLPLILPLLHSQNEAVREGLISRLELLSEDYGSQVTEALNDHWPKTTEEQQTIYDRIQYYMEVFFDRAKRKTQVKELNPLYIQAANFNNYMESYQKHFERTINEGVDKNSIMRQLATTVILAKGGGWQHAETGEVMQLSSVGTSMTLPRSYFVSPDNFEWDRMVERLENWKNFLPEWEATP</sequence>
<dbReference type="OrthoDB" id="1252358at2"/>
<comment type="caution">
    <text evidence="1">The sequence shown here is derived from an EMBL/GenBank/DDBJ whole genome shotgun (WGS) entry which is preliminary data.</text>
</comment>